<name>A0A401KYK2_ASPAW</name>
<proteinExistence type="predicted"/>
<accession>A0A401KYK2</accession>
<dbReference type="EMBL" id="BDHI01000017">
    <property type="protein sequence ID" value="GCB24393.1"/>
    <property type="molecule type" value="Genomic_DNA"/>
</dbReference>
<evidence type="ECO:0000313" key="2">
    <source>
        <dbReference type="Proteomes" id="UP000286921"/>
    </source>
</evidence>
<dbReference type="AlphaFoldDB" id="A0A401KYK2"/>
<keyword evidence="2" id="KW-1185">Reference proteome</keyword>
<reference evidence="1 2" key="1">
    <citation type="submission" date="2016-09" db="EMBL/GenBank/DDBJ databases">
        <title>Aspergillus awamori IFM 58123T.</title>
        <authorList>
            <person name="Kusuya Y."/>
            <person name="Shimizu M."/>
            <person name="Takahashi H."/>
            <person name="Yaguchi T."/>
        </authorList>
    </citation>
    <scope>NUCLEOTIDE SEQUENCE [LARGE SCALE GENOMIC DNA]</scope>
    <source>
        <strain evidence="1 2">IFM 58123</strain>
    </source>
</reference>
<dbReference type="Proteomes" id="UP000286921">
    <property type="component" value="Unassembled WGS sequence"/>
</dbReference>
<evidence type="ECO:0000313" key="1">
    <source>
        <dbReference type="EMBL" id="GCB24393.1"/>
    </source>
</evidence>
<dbReference type="STRING" id="105351.A0A401KYK2"/>
<gene>
    <name evidence="1" type="ORF">AAWM_07278</name>
</gene>
<protein>
    <submittedName>
        <fullName evidence="1">Uncharacterized protein</fullName>
    </submittedName>
</protein>
<organism evidence="1 2">
    <name type="scientific">Aspergillus awamori</name>
    <name type="common">Black koji mold</name>
    <dbReference type="NCBI Taxonomy" id="105351"/>
    <lineage>
        <taxon>Eukaryota</taxon>
        <taxon>Fungi</taxon>
        <taxon>Dikarya</taxon>
        <taxon>Ascomycota</taxon>
        <taxon>Pezizomycotina</taxon>
        <taxon>Eurotiomycetes</taxon>
        <taxon>Eurotiomycetidae</taxon>
        <taxon>Eurotiales</taxon>
        <taxon>Aspergillaceae</taxon>
        <taxon>Aspergillus</taxon>
    </lineage>
</organism>
<sequence>MAVVFWYVGQGLAYRKYQPTDYFSSLRTIRGGISTGQFFSFGSHVAQEIAFAYSMQDLCPKEADFRYPFRDTLLFTDLDVKFESGQFVAFVNPSG</sequence>
<comment type="caution">
    <text evidence="1">The sequence shown here is derived from an EMBL/GenBank/DDBJ whole genome shotgun (WGS) entry which is preliminary data.</text>
</comment>